<dbReference type="Proteomes" id="UP000521943">
    <property type="component" value="Unassembled WGS sequence"/>
</dbReference>
<feature type="compositionally biased region" description="Basic residues" evidence="1">
    <location>
        <begin position="182"/>
        <end position="192"/>
    </location>
</feature>
<protein>
    <submittedName>
        <fullName evidence="2">Uncharacterized protein</fullName>
    </submittedName>
</protein>
<feature type="region of interest" description="Disordered" evidence="1">
    <location>
        <begin position="17"/>
        <end position="36"/>
    </location>
</feature>
<feature type="compositionally biased region" description="Basic and acidic residues" evidence="1">
    <location>
        <begin position="381"/>
        <end position="398"/>
    </location>
</feature>
<feature type="compositionally biased region" description="Polar residues" evidence="1">
    <location>
        <begin position="294"/>
        <end position="306"/>
    </location>
</feature>
<sequence>MPSPALLDRSHHHLDALQPSLAPFPPHSTTVPPCKRPRLDSLDFATWRTRALAASDLAQALAQSPGVVLSPGSALFTQKRRRQAQLHTLGLGNDHLEEAQGKGWRQTNLRIGGSAHIRFDCNPRHQGIMGMTRICAPGDLAIPEYTATGSQGDSVSDVQTPGRTRVRPSDQSRPEPVDLGHSSHRKPTQSRYRGRTATIIVHRSKRDLTSTKIPRNRSQGKARCALRHLSVARHGSEARGKGTRLRIQSMVDSTITTVARNCSHRSHSPARQRHSHRGVHRPTLSKSRRLPSCDPSQYSQNNQDTGLTDARAQHSRAERTNQSIGFRPLRMRYTAPMAEEDGTGLQFYQGLSARTAEESTPPRIANTRRAATGAGGDDEDPKSMKSREVHTIRARTEA</sequence>
<evidence type="ECO:0000256" key="1">
    <source>
        <dbReference type="SAM" id="MobiDB-lite"/>
    </source>
</evidence>
<reference evidence="2 5" key="1">
    <citation type="submission" date="2020-07" db="EMBL/GenBank/DDBJ databases">
        <title>Comparative genomics of pyrophilous fungi reveals a link between fire events and developmental genes.</title>
        <authorList>
            <consortium name="DOE Joint Genome Institute"/>
            <person name="Steindorff A.S."/>
            <person name="Carver A."/>
            <person name="Calhoun S."/>
            <person name="Stillman K."/>
            <person name="Liu H."/>
            <person name="Lipzen A."/>
            <person name="Pangilinan J."/>
            <person name="Labutti K."/>
            <person name="Bruns T.D."/>
            <person name="Grigoriev I.V."/>
        </authorList>
    </citation>
    <scope>NUCLEOTIDE SEQUENCE [LARGE SCALE GENOMIC DNA]</scope>
    <source>
        <strain evidence="2 5">CBS 144469</strain>
    </source>
</reference>
<keyword evidence="5" id="KW-1185">Reference proteome</keyword>
<proteinExistence type="predicted"/>
<dbReference type="EMBL" id="JACGCI010000017">
    <property type="protein sequence ID" value="KAF6758867.1"/>
    <property type="molecule type" value="Genomic_DNA"/>
</dbReference>
<feature type="region of interest" description="Disordered" evidence="1">
    <location>
        <begin position="354"/>
        <end position="398"/>
    </location>
</feature>
<evidence type="ECO:0000313" key="4">
    <source>
        <dbReference type="EMBL" id="KAF6758867.1"/>
    </source>
</evidence>
<comment type="caution">
    <text evidence="2">The sequence shown here is derived from an EMBL/GenBank/DDBJ whole genome shotgun (WGS) entry which is preliminary data.</text>
</comment>
<accession>A0A8H6I586</accession>
<feature type="compositionally biased region" description="Basic and acidic residues" evidence="1">
    <location>
        <begin position="167"/>
        <end position="178"/>
    </location>
</feature>
<evidence type="ECO:0000313" key="5">
    <source>
        <dbReference type="Proteomes" id="UP000521943"/>
    </source>
</evidence>
<dbReference type="EMBL" id="JACGCI010000017">
    <property type="protein sequence ID" value="KAF6758863.1"/>
    <property type="molecule type" value="Genomic_DNA"/>
</dbReference>
<evidence type="ECO:0000313" key="3">
    <source>
        <dbReference type="EMBL" id="KAF6758863.1"/>
    </source>
</evidence>
<feature type="compositionally biased region" description="Basic residues" evidence="1">
    <location>
        <begin position="262"/>
        <end position="280"/>
    </location>
</feature>
<dbReference type="AlphaFoldDB" id="A0A8H6I586"/>
<name>A0A8H6I586_9AGAR</name>
<evidence type="ECO:0000313" key="2">
    <source>
        <dbReference type="EMBL" id="KAF6758859.1"/>
    </source>
</evidence>
<feature type="compositionally biased region" description="Polar residues" evidence="1">
    <location>
        <begin position="147"/>
        <end position="162"/>
    </location>
</feature>
<dbReference type="OrthoDB" id="3114877at2759"/>
<organism evidence="2 5">
    <name type="scientific">Ephemerocybe angulata</name>
    <dbReference type="NCBI Taxonomy" id="980116"/>
    <lineage>
        <taxon>Eukaryota</taxon>
        <taxon>Fungi</taxon>
        <taxon>Dikarya</taxon>
        <taxon>Basidiomycota</taxon>
        <taxon>Agaricomycotina</taxon>
        <taxon>Agaricomycetes</taxon>
        <taxon>Agaricomycetidae</taxon>
        <taxon>Agaricales</taxon>
        <taxon>Agaricineae</taxon>
        <taxon>Psathyrellaceae</taxon>
        <taxon>Ephemerocybe</taxon>
    </lineage>
</organism>
<gene>
    <name evidence="2" type="ORF">DFP72DRAFT_162859</name>
    <name evidence="3" type="ORF">DFP72DRAFT_162929</name>
    <name evidence="4" type="ORF">DFP72DRAFT_162983</name>
</gene>
<dbReference type="EMBL" id="JACGCI010000017">
    <property type="protein sequence ID" value="KAF6758859.1"/>
    <property type="molecule type" value="Genomic_DNA"/>
</dbReference>
<feature type="region of interest" description="Disordered" evidence="1">
    <location>
        <begin position="258"/>
        <end position="327"/>
    </location>
</feature>
<feature type="region of interest" description="Disordered" evidence="1">
    <location>
        <begin position="145"/>
        <end position="192"/>
    </location>
</feature>